<comment type="subcellular location">
    <subcellularLocation>
        <location evidence="1">Membrane</location>
        <topology evidence="1">Multi-pass membrane protein</topology>
    </subcellularLocation>
</comment>
<feature type="transmembrane region" description="Helical" evidence="6">
    <location>
        <begin position="70"/>
        <end position="91"/>
    </location>
</feature>
<feature type="domain" description="EamA" evidence="7">
    <location>
        <begin position="9"/>
        <end position="139"/>
    </location>
</feature>
<dbReference type="PANTHER" id="PTHR32322:SF2">
    <property type="entry name" value="EAMA DOMAIN-CONTAINING PROTEIN"/>
    <property type="match status" value="1"/>
</dbReference>
<evidence type="ECO:0000259" key="7">
    <source>
        <dbReference type="Pfam" id="PF00892"/>
    </source>
</evidence>
<proteinExistence type="inferred from homology"/>
<protein>
    <submittedName>
        <fullName evidence="8">EamA domain-containing membrane protein RarD</fullName>
    </submittedName>
</protein>
<dbReference type="GO" id="GO:0016020">
    <property type="term" value="C:membrane"/>
    <property type="evidence" value="ECO:0007669"/>
    <property type="project" value="UniProtKB-SubCell"/>
</dbReference>
<evidence type="ECO:0000313" key="8">
    <source>
        <dbReference type="EMBL" id="TCO78165.1"/>
    </source>
</evidence>
<dbReference type="AlphaFoldDB" id="A0A4R2LFW8"/>
<evidence type="ECO:0000256" key="3">
    <source>
        <dbReference type="ARBA" id="ARBA00022692"/>
    </source>
</evidence>
<feature type="domain" description="EamA" evidence="7">
    <location>
        <begin position="150"/>
        <end position="285"/>
    </location>
</feature>
<comment type="similarity">
    <text evidence="2">Belongs to the EamA transporter family.</text>
</comment>
<dbReference type="Pfam" id="PF00892">
    <property type="entry name" value="EamA"/>
    <property type="match status" value="2"/>
</dbReference>
<accession>A0A4R2LFW8</accession>
<evidence type="ECO:0000313" key="9">
    <source>
        <dbReference type="Proteomes" id="UP000295765"/>
    </source>
</evidence>
<dbReference type="InterPro" id="IPR050638">
    <property type="entry name" value="AA-Vitamin_Transporters"/>
</dbReference>
<evidence type="ECO:0000256" key="1">
    <source>
        <dbReference type="ARBA" id="ARBA00004141"/>
    </source>
</evidence>
<dbReference type="RefSeq" id="WP_165904193.1">
    <property type="nucleotide sequence ID" value="NZ_SLWY01000023.1"/>
</dbReference>
<evidence type="ECO:0000256" key="4">
    <source>
        <dbReference type="ARBA" id="ARBA00022989"/>
    </source>
</evidence>
<dbReference type="EMBL" id="SLWY01000023">
    <property type="protein sequence ID" value="TCO78165.1"/>
    <property type="molecule type" value="Genomic_DNA"/>
</dbReference>
<keyword evidence="4 6" id="KW-1133">Transmembrane helix</keyword>
<dbReference type="InterPro" id="IPR000620">
    <property type="entry name" value="EamA_dom"/>
</dbReference>
<sequence>MPHAHTPRALLALLVLSLIWGLNWIVMKQVIAYVDPFDFTAMRTVLGAAALFGLLAVLGKPWRPGPVAPLMLLGLLQTGLFSLLIQLAVVYGGAGKAAVITYTMPFWLLLLAWPLLGERVRGAQWAAVAFAALGLGLIIAPAGRVALGAGSLLPLAAGLTWALSAVLAKRIQARTPLDVLSMTAWQMLFGALALCVVTPFLHQRPLLPTPYFFGALAFNALCATASAWLLWLYALRHLSAGVAGLTSLATPALSVALAWWLLGEVPSSAEQVGMVLIVAALGMLSLLAIRAHRLAARA</sequence>
<dbReference type="SUPFAM" id="SSF103481">
    <property type="entry name" value="Multidrug resistance efflux transporter EmrE"/>
    <property type="match status" value="2"/>
</dbReference>
<feature type="transmembrane region" description="Helical" evidence="6">
    <location>
        <begin position="42"/>
        <end position="58"/>
    </location>
</feature>
<feature type="transmembrane region" description="Helical" evidence="6">
    <location>
        <begin position="213"/>
        <end position="235"/>
    </location>
</feature>
<keyword evidence="5 6" id="KW-0472">Membrane</keyword>
<evidence type="ECO:0000256" key="6">
    <source>
        <dbReference type="SAM" id="Phobius"/>
    </source>
</evidence>
<feature type="transmembrane region" description="Helical" evidence="6">
    <location>
        <begin position="242"/>
        <end position="262"/>
    </location>
</feature>
<organism evidence="8 9">
    <name type="scientific">Plasticicumulans lactativorans</name>
    <dbReference type="NCBI Taxonomy" id="1133106"/>
    <lineage>
        <taxon>Bacteria</taxon>
        <taxon>Pseudomonadati</taxon>
        <taxon>Pseudomonadota</taxon>
        <taxon>Gammaproteobacteria</taxon>
        <taxon>Candidatus Competibacteraceae</taxon>
        <taxon>Plasticicumulans</taxon>
    </lineage>
</organism>
<evidence type="ECO:0000256" key="5">
    <source>
        <dbReference type="ARBA" id="ARBA00023136"/>
    </source>
</evidence>
<evidence type="ECO:0000256" key="2">
    <source>
        <dbReference type="ARBA" id="ARBA00007362"/>
    </source>
</evidence>
<feature type="transmembrane region" description="Helical" evidence="6">
    <location>
        <begin position="268"/>
        <end position="289"/>
    </location>
</feature>
<keyword evidence="9" id="KW-1185">Reference proteome</keyword>
<reference evidence="8 9" key="1">
    <citation type="submission" date="2019-03" db="EMBL/GenBank/DDBJ databases">
        <title>Genomic Encyclopedia of Type Strains, Phase IV (KMG-IV): sequencing the most valuable type-strain genomes for metagenomic binning, comparative biology and taxonomic classification.</title>
        <authorList>
            <person name="Goeker M."/>
        </authorList>
    </citation>
    <scope>NUCLEOTIDE SEQUENCE [LARGE SCALE GENOMIC DNA]</scope>
    <source>
        <strain evidence="8 9">DSM 25287</strain>
    </source>
</reference>
<dbReference type="Proteomes" id="UP000295765">
    <property type="component" value="Unassembled WGS sequence"/>
</dbReference>
<feature type="transmembrane region" description="Helical" evidence="6">
    <location>
        <begin position="123"/>
        <end position="140"/>
    </location>
</feature>
<feature type="transmembrane region" description="Helical" evidence="6">
    <location>
        <begin position="97"/>
        <end position="116"/>
    </location>
</feature>
<gene>
    <name evidence="8" type="ORF">EV699_12342</name>
</gene>
<dbReference type="PANTHER" id="PTHR32322">
    <property type="entry name" value="INNER MEMBRANE TRANSPORTER"/>
    <property type="match status" value="1"/>
</dbReference>
<feature type="transmembrane region" description="Helical" evidence="6">
    <location>
        <begin position="146"/>
        <end position="167"/>
    </location>
</feature>
<comment type="caution">
    <text evidence="8">The sequence shown here is derived from an EMBL/GenBank/DDBJ whole genome shotgun (WGS) entry which is preliminary data.</text>
</comment>
<name>A0A4R2LFW8_9GAMM</name>
<keyword evidence="3 6" id="KW-0812">Transmembrane</keyword>
<feature type="transmembrane region" description="Helical" evidence="6">
    <location>
        <begin position="179"/>
        <end position="201"/>
    </location>
</feature>
<dbReference type="InterPro" id="IPR037185">
    <property type="entry name" value="EmrE-like"/>
</dbReference>